<evidence type="ECO:0000313" key="2">
    <source>
        <dbReference type="Proteomes" id="UP001144323"/>
    </source>
</evidence>
<evidence type="ECO:0000313" key="1">
    <source>
        <dbReference type="EMBL" id="GLI94305.1"/>
    </source>
</evidence>
<name>A0A9W6GWW1_9HYPH</name>
<dbReference type="AlphaFoldDB" id="A0A9W6GWW1"/>
<gene>
    <name evidence="1" type="ORF">LMG27198_32970</name>
</gene>
<dbReference type="RefSeq" id="WP_281804309.1">
    <property type="nucleotide sequence ID" value="NZ_BSEC01000001.1"/>
</dbReference>
<comment type="caution">
    <text evidence="1">The sequence shown here is derived from an EMBL/GenBank/DDBJ whole genome shotgun (WGS) entry which is preliminary data.</text>
</comment>
<sequence length="80" mass="8619">MTDDLLDKLAAAPTGHISPSELRARMVAALEGLRDDLRANADKLDAMSPEDAAARIGELVDQARDRAKAELGASLRRRAH</sequence>
<protein>
    <submittedName>
        <fullName evidence="1">Uncharacterized protein</fullName>
    </submittedName>
</protein>
<dbReference type="Proteomes" id="UP001144323">
    <property type="component" value="Unassembled WGS sequence"/>
</dbReference>
<organism evidence="1 2">
    <name type="scientific">Methylocystis echinoides</name>
    <dbReference type="NCBI Taxonomy" id="29468"/>
    <lineage>
        <taxon>Bacteria</taxon>
        <taxon>Pseudomonadati</taxon>
        <taxon>Pseudomonadota</taxon>
        <taxon>Alphaproteobacteria</taxon>
        <taxon>Hyphomicrobiales</taxon>
        <taxon>Methylocystaceae</taxon>
        <taxon>Methylocystis</taxon>
    </lineage>
</organism>
<keyword evidence="2" id="KW-1185">Reference proteome</keyword>
<proteinExistence type="predicted"/>
<reference evidence="1" key="1">
    <citation type="journal article" date="2023" name="Int. J. Syst. Evol. Microbiol.">
        <title>Methylocystis iwaonis sp. nov., a type II methane-oxidizing bacterium from surface soil of a rice paddy field in Japan, and emended description of the genus Methylocystis (ex Whittenbury et al. 1970) Bowman et al. 1993.</title>
        <authorList>
            <person name="Kaise H."/>
            <person name="Sawadogo J.B."/>
            <person name="Alam M.S."/>
            <person name="Ueno C."/>
            <person name="Dianou D."/>
            <person name="Shinjo R."/>
            <person name="Asakawa S."/>
        </authorList>
    </citation>
    <scope>NUCLEOTIDE SEQUENCE</scope>
    <source>
        <strain evidence="1">LMG27198</strain>
    </source>
</reference>
<dbReference type="EMBL" id="BSEC01000001">
    <property type="protein sequence ID" value="GLI94305.1"/>
    <property type="molecule type" value="Genomic_DNA"/>
</dbReference>
<accession>A0A9W6GWW1</accession>